<organism evidence="1">
    <name type="scientific">mine drainage metagenome</name>
    <dbReference type="NCBI Taxonomy" id="410659"/>
    <lineage>
        <taxon>unclassified sequences</taxon>
        <taxon>metagenomes</taxon>
        <taxon>ecological metagenomes</taxon>
    </lineage>
</organism>
<comment type="caution">
    <text evidence="1">The sequence shown here is derived from an EMBL/GenBank/DDBJ whole genome shotgun (WGS) entry which is preliminary data.</text>
</comment>
<protein>
    <submittedName>
        <fullName evidence="1">Uncharacterized protein</fullName>
    </submittedName>
</protein>
<reference evidence="1" key="1">
    <citation type="submission" date="2016-10" db="EMBL/GenBank/DDBJ databases">
        <title>Sequence of Gallionella enrichment culture.</title>
        <authorList>
            <person name="Poehlein A."/>
            <person name="Muehling M."/>
            <person name="Daniel R."/>
        </authorList>
    </citation>
    <scope>NUCLEOTIDE SEQUENCE</scope>
</reference>
<name>A0A1J5PQI9_9ZZZZ</name>
<evidence type="ECO:0000313" key="1">
    <source>
        <dbReference type="EMBL" id="OIQ70015.1"/>
    </source>
</evidence>
<dbReference type="EMBL" id="MLJW01004412">
    <property type="protein sequence ID" value="OIQ70015.1"/>
    <property type="molecule type" value="Genomic_DNA"/>
</dbReference>
<proteinExistence type="predicted"/>
<accession>A0A1J5PQI9</accession>
<gene>
    <name evidence="1" type="ORF">GALL_483760</name>
</gene>
<sequence>MNEYRHIAGDFGKIFLHFFNRKIDRALEVSTGKISSRAHIQNELATRQRCFKVFGGNLTRAVDRCPRQCSPCRCRCQRTLPGAQGKIGQSAEILFTQVFQYGIDQRHVTPVKHHNRRVSGQCRQRIMTGFTHELIQRQLNQFAGCSGNGVLARCSIQQHQVAFFDEGLFSLQGLRFLVPARHPVAVDPDIGIAQFFENFSRINRQRALASGTVKNGFAGFWNAQLVSTGELFFQHIQRQAQSPRNVAGHVFAHRATVNQPDRFADGTLFIVSHHGVVGHLVCGQLLFCGTGIKSHTGRQNRTQQCNNQNHAFHDTTP</sequence>
<dbReference type="AlphaFoldDB" id="A0A1J5PQI9"/>